<reference evidence="4" key="1">
    <citation type="journal article" date="2019" name="Int. J. Syst. Evol. Microbiol.">
        <title>The Global Catalogue of Microorganisms (GCM) 10K type strain sequencing project: providing services to taxonomists for standard genome sequencing and annotation.</title>
        <authorList>
            <consortium name="The Broad Institute Genomics Platform"/>
            <consortium name="The Broad Institute Genome Sequencing Center for Infectious Disease"/>
            <person name="Wu L."/>
            <person name="Ma J."/>
        </authorList>
    </citation>
    <scope>NUCLEOTIDE SEQUENCE [LARGE SCALE GENOMIC DNA]</scope>
    <source>
        <strain evidence="4">JCM 7356</strain>
    </source>
</reference>
<comment type="caution">
    <text evidence="3">The sequence shown here is derived from an EMBL/GenBank/DDBJ whole genome shotgun (WGS) entry which is preliminary data.</text>
</comment>
<sequence length="70" mass="7540">MLPNGAVPKPMRAGRISRRFTMVFLIWIRGAWSVIGLGDAFGTTVVDHDSRPRGSQGPLGGLPKSLCCDD</sequence>
<evidence type="ECO:0000256" key="1">
    <source>
        <dbReference type="SAM" id="MobiDB-lite"/>
    </source>
</evidence>
<evidence type="ECO:0000313" key="4">
    <source>
        <dbReference type="Proteomes" id="UP001500305"/>
    </source>
</evidence>
<name>A0ABP5RNV2_9ACTN</name>
<evidence type="ECO:0000256" key="2">
    <source>
        <dbReference type="SAM" id="Phobius"/>
    </source>
</evidence>
<keyword evidence="2" id="KW-1133">Transmembrane helix</keyword>
<keyword evidence="4" id="KW-1185">Reference proteome</keyword>
<feature type="region of interest" description="Disordered" evidence="1">
    <location>
        <begin position="48"/>
        <end position="70"/>
    </location>
</feature>
<organism evidence="3 4">
    <name type="scientific">Kitasatospora cystarginea</name>
    <dbReference type="NCBI Taxonomy" id="58350"/>
    <lineage>
        <taxon>Bacteria</taxon>
        <taxon>Bacillati</taxon>
        <taxon>Actinomycetota</taxon>
        <taxon>Actinomycetes</taxon>
        <taxon>Kitasatosporales</taxon>
        <taxon>Streptomycetaceae</taxon>
        <taxon>Kitasatospora</taxon>
    </lineage>
</organism>
<keyword evidence="2" id="KW-0812">Transmembrane</keyword>
<accession>A0ABP5RNV2</accession>
<proteinExistence type="predicted"/>
<keyword evidence="2" id="KW-0472">Membrane</keyword>
<feature type="transmembrane region" description="Helical" evidence="2">
    <location>
        <begin position="20"/>
        <end position="41"/>
    </location>
</feature>
<dbReference type="EMBL" id="BAAATR010000031">
    <property type="protein sequence ID" value="GAA2264512.1"/>
    <property type="molecule type" value="Genomic_DNA"/>
</dbReference>
<dbReference type="Proteomes" id="UP001500305">
    <property type="component" value="Unassembled WGS sequence"/>
</dbReference>
<evidence type="ECO:0000313" key="3">
    <source>
        <dbReference type="EMBL" id="GAA2264512.1"/>
    </source>
</evidence>
<protein>
    <submittedName>
        <fullName evidence="3">Uncharacterized protein</fullName>
    </submittedName>
</protein>
<gene>
    <name evidence="3" type="ORF">GCM10010430_56430</name>
</gene>